<proteinExistence type="predicted"/>
<evidence type="ECO:0000313" key="2">
    <source>
        <dbReference type="Proteomes" id="UP000633814"/>
    </source>
</evidence>
<dbReference type="Proteomes" id="UP000633814">
    <property type="component" value="Unassembled WGS sequence"/>
</dbReference>
<accession>A0ABS8C1W1</accession>
<name>A0ABS8C1W1_9ALTE</name>
<dbReference type="RefSeq" id="WP_226750089.1">
    <property type="nucleotide sequence ID" value="NZ_JAEINI020000002.1"/>
</dbReference>
<protein>
    <submittedName>
        <fullName evidence="1">DUF6482 family protein</fullName>
    </submittedName>
</protein>
<sequence>MPHHRLTHLNHQDVRIDELTVHSYEMGLYLVEADFDGRKGFIVDEQNQPQHFHSVEQVKKSLSDCTVKQAWLVHKSAYDEMCGGPEKVDNTLKLALFV</sequence>
<comment type="caution">
    <text evidence="1">The sequence shown here is derived from an EMBL/GenBank/DDBJ whole genome shotgun (WGS) entry which is preliminary data.</text>
</comment>
<dbReference type="EMBL" id="JAEINI020000002">
    <property type="protein sequence ID" value="MCB5225995.1"/>
    <property type="molecule type" value="Genomic_DNA"/>
</dbReference>
<gene>
    <name evidence="1" type="ORF">JAO78_004130</name>
</gene>
<organism evidence="1 2">
    <name type="scientific">Alishewanella maricola</name>
    <dbReference type="NCBI Taxonomy" id="2795740"/>
    <lineage>
        <taxon>Bacteria</taxon>
        <taxon>Pseudomonadati</taxon>
        <taxon>Pseudomonadota</taxon>
        <taxon>Gammaproteobacteria</taxon>
        <taxon>Alteromonadales</taxon>
        <taxon>Alteromonadaceae</taxon>
        <taxon>Alishewanella</taxon>
    </lineage>
</organism>
<dbReference type="Pfam" id="PF20090">
    <property type="entry name" value="DUF6482"/>
    <property type="match status" value="1"/>
</dbReference>
<keyword evidence="2" id="KW-1185">Reference proteome</keyword>
<dbReference type="InterPro" id="IPR045508">
    <property type="entry name" value="DUF6482"/>
</dbReference>
<reference evidence="1 2" key="1">
    <citation type="submission" date="2021-10" db="EMBL/GenBank/DDBJ databases">
        <title>Alishewanella koreense sp. nov. isolated from seawater of southwestern coast in South Korea and the proposal for the reclassification of Rheinheimera perlucida and Rheinheimera tuosuensis as Arsukibacterium perlucida and Arsukibacterium tuosuensis.</title>
        <authorList>
            <person name="Kim K.H."/>
            <person name="Ruan W."/>
            <person name="Kim K.R."/>
            <person name="Baek J.H."/>
            <person name="Jeon C.O."/>
        </authorList>
    </citation>
    <scope>NUCLEOTIDE SEQUENCE [LARGE SCALE GENOMIC DNA]</scope>
    <source>
        <strain evidence="1 2">16-MA</strain>
    </source>
</reference>
<evidence type="ECO:0000313" key="1">
    <source>
        <dbReference type="EMBL" id="MCB5225995.1"/>
    </source>
</evidence>